<keyword evidence="3" id="KW-0808">Transferase</keyword>
<comment type="caution">
    <text evidence="3">The sequence shown here is derived from an EMBL/GenBank/DDBJ whole genome shotgun (WGS) entry which is preliminary data.</text>
</comment>
<dbReference type="SMART" id="SM00448">
    <property type="entry name" value="REC"/>
    <property type="match status" value="1"/>
</dbReference>
<evidence type="ECO:0000313" key="3">
    <source>
        <dbReference type="EMBL" id="PIN03080.1"/>
    </source>
</evidence>
<feature type="domain" description="Response regulatory" evidence="2">
    <location>
        <begin position="6"/>
        <end position="121"/>
    </location>
</feature>
<dbReference type="AlphaFoldDB" id="A0A2G9GDK2"/>
<dbReference type="Gene3D" id="3.40.50.2300">
    <property type="match status" value="1"/>
</dbReference>
<dbReference type="PANTHER" id="PTHR43228">
    <property type="entry name" value="TWO-COMPONENT RESPONSE REGULATOR"/>
    <property type="match status" value="1"/>
</dbReference>
<keyword evidence="3" id="KW-0418">Kinase</keyword>
<dbReference type="CDD" id="cd17546">
    <property type="entry name" value="REC_hyHK_CKI1_RcsC-like"/>
    <property type="match status" value="1"/>
</dbReference>
<evidence type="ECO:0000313" key="4">
    <source>
        <dbReference type="Proteomes" id="UP000231279"/>
    </source>
</evidence>
<organism evidence="3 4">
    <name type="scientific">Handroanthus impetiginosus</name>
    <dbReference type="NCBI Taxonomy" id="429701"/>
    <lineage>
        <taxon>Eukaryota</taxon>
        <taxon>Viridiplantae</taxon>
        <taxon>Streptophyta</taxon>
        <taxon>Embryophyta</taxon>
        <taxon>Tracheophyta</taxon>
        <taxon>Spermatophyta</taxon>
        <taxon>Magnoliopsida</taxon>
        <taxon>eudicotyledons</taxon>
        <taxon>Gunneridae</taxon>
        <taxon>Pentapetalae</taxon>
        <taxon>asterids</taxon>
        <taxon>lamiids</taxon>
        <taxon>Lamiales</taxon>
        <taxon>Bignoniaceae</taxon>
        <taxon>Crescentiina</taxon>
        <taxon>Tabebuia alliance</taxon>
        <taxon>Handroanthus</taxon>
    </lineage>
</organism>
<keyword evidence="4" id="KW-1185">Reference proteome</keyword>
<proteinExistence type="predicted"/>
<dbReference type="Proteomes" id="UP000231279">
    <property type="component" value="Unassembled WGS sequence"/>
</dbReference>
<protein>
    <submittedName>
        <fullName evidence="3">Histidine kinase</fullName>
        <ecNumber evidence="3">2.7.13.3</ecNumber>
    </submittedName>
</protein>
<name>A0A2G9GDK2_9LAMI</name>
<dbReference type="InterPro" id="IPR052048">
    <property type="entry name" value="ST_Response_Regulator"/>
</dbReference>
<evidence type="ECO:0000259" key="2">
    <source>
        <dbReference type="PROSITE" id="PS50110"/>
    </source>
</evidence>
<evidence type="ECO:0000256" key="1">
    <source>
        <dbReference type="PROSITE-ProRule" id="PRU00169"/>
    </source>
</evidence>
<dbReference type="GO" id="GO:0004673">
    <property type="term" value="F:protein histidine kinase activity"/>
    <property type="evidence" value="ECO:0007669"/>
    <property type="project" value="UniProtKB-EC"/>
</dbReference>
<keyword evidence="1" id="KW-0597">Phosphoprotein</keyword>
<dbReference type="EC" id="2.7.13.3" evidence="3"/>
<gene>
    <name evidence="3" type="ORF">CDL12_24392</name>
</gene>
<reference evidence="4" key="1">
    <citation type="journal article" date="2018" name="Gigascience">
        <title>Genome assembly of the Pink Ipe (Handroanthus impetiginosus, Bignoniaceae), a highly valued, ecologically keystone Neotropical timber forest tree.</title>
        <authorList>
            <person name="Silva-Junior O.B."/>
            <person name="Grattapaglia D."/>
            <person name="Novaes E."/>
            <person name="Collevatti R.G."/>
        </authorList>
    </citation>
    <scope>NUCLEOTIDE SEQUENCE [LARGE SCALE GENOMIC DNA]</scope>
    <source>
        <strain evidence="4">cv. UFG-1</strain>
    </source>
</reference>
<dbReference type="PROSITE" id="PS50110">
    <property type="entry name" value="RESPONSE_REGULATORY"/>
    <property type="match status" value="1"/>
</dbReference>
<dbReference type="Pfam" id="PF00072">
    <property type="entry name" value="Response_reg"/>
    <property type="match status" value="1"/>
</dbReference>
<dbReference type="EMBL" id="NKXS01005654">
    <property type="protein sequence ID" value="PIN03080.1"/>
    <property type="molecule type" value="Genomic_DNA"/>
</dbReference>
<dbReference type="OrthoDB" id="21225at2759"/>
<dbReference type="PANTHER" id="PTHR43228:SF1">
    <property type="entry name" value="TWO-COMPONENT RESPONSE REGULATOR ARR22"/>
    <property type="match status" value="1"/>
</dbReference>
<dbReference type="InterPro" id="IPR011006">
    <property type="entry name" value="CheY-like_superfamily"/>
</dbReference>
<dbReference type="SUPFAM" id="SSF52172">
    <property type="entry name" value="CheY-like"/>
    <property type="match status" value="1"/>
</dbReference>
<dbReference type="InterPro" id="IPR001789">
    <property type="entry name" value="Sig_transdc_resp-reg_receiver"/>
</dbReference>
<dbReference type="STRING" id="429701.A0A2G9GDK2"/>
<sequence length="123" mass="13420">MARKICALVVDDDPMVRKIHGMLLIKHGLETEGVENGKEAVELFLSGKSYDLVLMDMEMPVMDGPKATKELRAMGVRSMIVGVTGRGVEAEKEAFMGAGLDSCWDKPLNPKAVVSMLDQLAKK</sequence>
<feature type="modified residue" description="4-aspartylphosphate" evidence="1">
    <location>
        <position position="56"/>
    </location>
</feature>
<accession>A0A2G9GDK2</accession>
<dbReference type="GO" id="GO:0000160">
    <property type="term" value="P:phosphorelay signal transduction system"/>
    <property type="evidence" value="ECO:0007669"/>
    <property type="project" value="InterPro"/>
</dbReference>